<evidence type="ECO:0000256" key="1">
    <source>
        <dbReference type="SAM" id="Phobius"/>
    </source>
</evidence>
<keyword evidence="3" id="KW-1185">Reference proteome</keyword>
<proteinExistence type="predicted"/>
<comment type="caution">
    <text evidence="2">The sequence shown here is derived from an EMBL/GenBank/DDBJ whole genome shotgun (WGS) entry which is preliminary data.</text>
</comment>
<protein>
    <submittedName>
        <fullName evidence="2">Uncharacterized protein</fullName>
    </submittedName>
</protein>
<sequence>MKLISTIKTICFLGAGLYLFGLTEDVYVDDIDPIDLLGNLGIIFVLIEIGIALYQDQETHKLSFKSLFSKDTLTLSPIEQMANLLGRVGMVMIMLSFIYNFIDA</sequence>
<name>A0A1Y3CKD8_9GAMM</name>
<dbReference type="Proteomes" id="UP000242765">
    <property type="component" value="Unassembled WGS sequence"/>
</dbReference>
<dbReference type="RefSeq" id="WP_086202439.1">
    <property type="nucleotide sequence ID" value="NZ_NEGB01000001.1"/>
</dbReference>
<feature type="transmembrane region" description="Helical" evidence="1">
    <location>
        <begin position="7"/>
        <end position="24"/>
    </location>
</feature>
<gene>
    <name evidence="2" type="ORF">B9T28_02910</name>
</gene>
<feature type="transmembrane region" description="Helical" evidence="1">
    <location>
        <begin position="84"/>
        <end position="102"/>
    </location>
</feature>
<keyword evidence="1" id="KW-0812">Transmembrane</keyword>
<keyword evidence="1" id="KW-1133">Transmembrane helix</keyword>
<evidence type="ECO:0000313" key="2">
    <source>
        <dbReference type="EMBL" id="OTG67589.1"/>
    </source>
</evidence>
<feature type="transmembrane region" description="Helical" evidence="1">
    <location>
        <begin position="36"/>
        <end position="54"/>
    </location>
</feature>
<reference evidence="2 3" key="1">
    <citation type="submission" date="2017-04" db="EMBL/GenBank/DDBJ databases">
        <title>High diversity of culturable Acinetobacter species in natural soil and water ecosystems.</title>
        <authorList>
            <person name="Nemec A."/>
            <person name="Radolfova-Krizova L."/>
        </authorList>
    </citation>
    <scope>NUCLEOTIDE SEQUENCE [LARGE SCALE GENOMIC DNA]</scope>
    <source>
        <strain evidence="2 3">ANC 4999</strain>
    </source>
</reference>
<evidence type="ECO:0000313" key="3">
    <source>
        <dbReference type="Proteomes" id="UP000242765"/>
    </source>
</evidence>
<dbReference type="OrthoDB" id="6692538at2"/>
<dbReference type="EMBL" id="NEGB01000001">
    <property type="protein sequence ID" value="OTG67589.1"/>
    <property type="molecule type" value="Genomic_DNA"/>
</dbReference>
<accession>A0A1Y3CKD8</accession>
<dbReference type="AlphaFoldDB" id="A0A1Y3CKD8"/>
<organism evidence="2 3">
    <name type="scientific">Acinetobacter silvestris</name>
    <dbReference type="NCBI Taxonomy" id="1977882"/>
    <lineage>
        <taxon>Bacteria</taxon>
        <taxon>Pseudomonadati</taxon>
        <taxon>Pseudomonadota</taxon>
        <taxon>Gammaproteobacteria</taxon>
        <taxon>Moraxellales</taxon>
        <taxon>Moraxellaceae</taxon>
        <taxon>Acinetobacter</taxon>
    </lineage>
</organism>
<keyword evidence="1" id="KW-0472">Membrane</keyword>